<dbReference type="InterPro" id="IPR036937">
    <property type="entry name" value="Adhesion_dom_fimbrial_sf"/>
</dbReference>
<evidence type="ECO:0000256" key="3">
    <source>
        <dbReference type="ARBA" id="ARBA00022729"/>
    </source>
</evidence>
<dbReference type="KEGG" id="shm:Shewmr7_3389"/>
<comment type="subcellular location">
    <subcellularLocation>
        <location evidence="1">Fimbrium</location>
    </subcellularLocation>
</comment>
<dbReference type="PANTHER" id="PTHR33420">
    <property type="entry name" value="FIMBRIAL SUBUNIT ELFA-RELATED"/>
    <property type="match status" value="1"/>
</dbReference>
<evidence type="ECO:0000256" key="4">
    <source>
        <dbReference type="ARBA" id="ARBA00023263"/>
    </source>
</evidence>
<accession>Q0HR84</accession>
<dbReference type="InterPro" id="IPR008966">
    <property type="entry name" value="Adhesion_dom_sf"/>
</dbReference>
<name>Q0HR84_SHESR</name>
<protein>
    <submittedName>
        <fullName evidence="6">Fimbrial protein</fullName>
    </submittedName>
</protein>
<dbReference type="InterPro" id="IPR015243">
    <property type="entry name" value="FimH_man-bd"/>
</dbReference>
<dbReference type="GO" id="GO:0043709">
    <property type="term" value="P:cell adhesion involved in single-species biofilm formation"/>
    <property type="evidence" value="ECO:0007669"/>
    <property type="project" value="TreeGrafter"/>
</dbReference>
<dbReference type="CDD" id="cd10466">
    <property type="entry name" value="FimH_man-bind"/>
    <property type="match status" value="1"/>
</dbReference>
<sequence length="317" mass="34983">MFEYFFKVVSAILLYIYASESFGFECITDGNRLVGVTTHTIPVDVVLSKDKNEVLIYDLKTNTNCKGDQNFFDALRITTATIHSKLSIKGYVGFLTYDDSIKLDFPSTRMCIWPNSGCTLSFTSNTLIPLKLKVSIRSPGGKLDSAVNLRRGDIIASFTAEQRSGNSWNIDPKTWRFSLKNDLVIPANTCSLTNVTQKVTLPKISNTDLFSNGIGRYNASRTQFKLNLSCEPGTAVDVMFEGKRLAVTETSVLHAAENVGIQIMRAGAEVDLGKFYQVVDNAASSESLTYEAYYYYAGGKVSAADINSTATVTLRYN</sequence>
<dbReference type="AlphaFoldDB" id="Q0HR84"/>
<dbReference type="PANTHER" id="PTHR33420:SF3">
    <property type="entry name" value="FIMBRIAL SUBUNIT ELFA"/>
    <property type="match status" value="1"/>
</dbReference>
<keyword evidence="4" id="KW-0281">Fimbrium</keyword>
<dbReference type="InterPro" id="IPR050263">
    <property type="entry name" value="Bact_Fimbrial_Adh_Pro"/>
</dbReference>
<dbReference type="GO" id="GO:0009289">
    <property type="term" value="C:pilus"/>
    <property type="evidence" value="ECO:0007669"/>
    <property type="project" value="UniProtKB-SubCell"/>
</dbReference>
<dbReference type="Gene3D" id="2.60.40.1090">
    <property type="entry name" value="Fimbrial-type adhesion domain"/>
    <property type="match status" value="2"/>
</dbReference>
<reference evidence="6" key="1">
    <citation type="submission" date="2006-08" db="EMBL/GenBank/DDBJ databases">
        <title>Complete sequence of Chromosome1 of Shewanella sp. MR-7.</title>
        <authorList>
            <consortium name="US DOE Joint Genome Institute"/>
            <person name="Copeland A."/>
            <person name="Lucas S."/>
            <person name="Lapidus A."/>
            <person name="Barry K."/>
            <person name="Detter J.C."/>
            <person name="Glavina del Rio T."/>
            <person name="Hammon N."/>
            <person name="Israni S."/>
            <person name="Dalin E."/>
            <person name="Tice H."/>
            <person name="Pitluck S."/>
            <person name="Kiss H."/>
            <person name="Brettin T."/>
            <person name="Bruce D."/>
            <person name="Han C."/>
            <person name="Tapia R."/>
            <person name="Gilna P."/>
            <person name="Schmutz J."/>
            <person name="Larimer F."/>
            <person name="Land M."/>
            <person name="Hauser L."/>
            <person name="Kyrpides N."/>
            <person name="Mikhailova N."/>
            <person name="Nealson K."/>
            <person name="Konstantinidis K."/>
            <person name="Klappenbach J."/>
            <person name="Tiedje J."/>
            <person name="Richardson P."/>
        </authorList>
    </citation>
    <scope>NUCLEOTIDE SEQUENCE</scope>
    <source>
        <strain evidence="6">MR-7</strain>
    </source>
</reference>
<proteinExistence type="inferred from homology"/>
<feature type="domain" description="Fimbrial-type adhesion" evidence="5">
    <location>
        <begin position="187"/>
        <end position="316"/>
    </location>
</feature>
<dbReference type="Pfam" id="PF00419">
    <property type="entry name" value="Fimbrial"/>
    <property type="match status" value="1"/>
</dbReference>
<comment type="similarity">
    <text evidence="2">Belongs to the fimbrial protein family.</text>
</comment>
<keyword evidence="3" id="KW-0732">Signal</keyword>
<dbReference type="SUPFAM" id="SSF49401">
    <property type="entry name" value="Bacterial adhesins"/>
    <property type="match status" value="1"/>
</dbReference>
<evidence type="ECO:0000256" key="1">
    <source>
        <dbReference type="ARBA" id="ARBA00004561"/>
    </source>
</evidence>
<dbReference type="EMBL" id="CP000444">
    <property type="protein sequence ID" value="ABI44371.1"/>
    <property type="molecule type" value="Genomic_DNA"/>
</dbReference>
<evidence type="ECO:0000313" key="6">
    <source>
        <dbReference type="EMBL" id="ABI44371.1"/>
    </source>
</evidence>
<dbReference type="HOGENOM" id="CLU_876873_0_0_6"/>
<evidence type="ECO:0000259" key="5">
    <source>
        <dbReference type="Pfam" id="PF00419"/>
    </source>
</evidence>
<organism evidence="6">
    <name type="scientific">Shewanella sp. (strain MR-7)</name>
    <dbReference type="NCBI Taxonomy" id="60481"/>
    <lineage>
        <taxon>Bacteria</taxon>
        <taxon>Pseudomonadati</taxon>
        <taxon>Pseudomonadota</taxon>
        <taxon>Gammaproteobacteria</taxon>
        <taxon>Alteromonadales</taxon>
        <taxon>Shewanellaceae</taxon>
        <taxon>Shewanella</taxon>
    </lineage>
</organism>
<evidence type="ECO:0000256" key="2">
    <source>
        <dbReference type="ARBA" id="ARBA00006671"/>
    </source>
</evidence>
<gene>
    <name evidence="6" type="ordered locus">Shewmr7_3389</name>
</gene>
<dbReference type="InterPro" id="IPR000259">
    <property type="entry name" value="Adhesion_dom_fimbrial"/>
</dbReference>